<evidence type="ECO:0000256" key="1">
    <source>
        <dbReference type="SAM" id="SignalP"/>
    </source>
</evidence>
<keyword evidence="1" id="KW-0732">Signal</keyword>
<reference evidence="3" key="1">
    <citation type="journal article" date="2019" name="Int. J. Syst. Evol. Microbiol.">
        <title>The Global Catalogue of Microorganisms (GCM) 10K type strain sequencing project: providing services to taxonomists for standard genome sequencing and annotation.</title>
        <authorList>
            <consortium name="The Broad Institute Genomics Platform"/>
            <consortium name="The Broad Institute Genome Sequencing Center for Infectious Disease"/>
            <person name="Wu L."/>
            <person name="Ma J."/>
        </authorList>
    </citation>
    <scope>NUCLEOTIDE SEQUENCE [LARGE SCALE GENOMIC DNA]</scope>
    <source>
        <strain evidence="3">KCTC 33676</strain>
    </source>
</reference>
<comment type="caution">
    <text evidence="2">The sequence shown here is derived from an EMBL/GenBank/DDBJ whole genome shotgun (WGS) entry which is preliminary data.</text>
</comment>
<dbReference type="InterPro" id="IPR025341">
    <property type="entry name" value="DUF4247"/>
</dbReference>
<dbReference type="PROSITE" id="PS51257">
    <property type="entry name" value="PROKAR_LIPOPROTEIN"/>
    <property type="match status" value="1"/>
</dbReference>
<dbReference type="EMBL" id="JBHUMM010000045">
    <property type="protein sequence ID" value="MFD2673563.1"/>
    <property type="molecule type" value="Genomic_DNA"/>
</dbReference>
<accession>A0ABW5REP0</accession>
<dbReference type="RefSeq" id="WP_379931150.1">
    <property type="nucleotide sequence ID" value="NZ_JBHUMM010000045.1"/>
</dbReference>
<keyword evidence="3" id="KW-1185">Reference proteome</keyword>
<evidence type="ECO:0000313" key="3">
    <source>
        <dbReference type="Proteomes" id="UP001597497"/>
    </source>
</evidence>
<evidence type="ECO:0000313" key="2">
    <source>
        <dbReference type="EMBL" id="MFD2673563.1"/>
    </source>
</evidence>
<proteinExistence type="predicted"/>
<name>A0ABW5REP0_9BACL</name>
<dbReference type="Pfam" id="PF14042">
    <property type="entry name" value="DUF4247"/>
    <property type="match status" value="1"/>
</dbReference>
<organism evidence="2 3">
    <name type="scientific">Marinicrinis sediminis</name>
    <dbReference type="NCBI Taxonomy" id="1652465"/>
    <lineage>
        <taxon>Bacteria</taxon>
        <taxon>Bacillati</taxon>
        <taxon>Bacillota</taxon>
        <taxon>Bacilli</taxon>
        <taxon>Bacillales</taxon>
        <taxon>Paenibacillaceae</taxon>
    </lineage>
</organism>
<sequence length="186" mass="20723">MNSSKRMVILLLVSMMILTACGNGGLQQQLEDTFVRADVVYNEQGSEATIYRSFNSSVAQTVQRVQELEKPLHTSKNDSEHMFLVYEDHLVHVMQDAAKPQNTLVELSDKQFVQQSYSMGLLETYLILQIVDEVFDLKYKKRKYAGTYGGYVTTGGNYAKNKSGGSLRYGSVSGYSPRGRGPGVGK</sequence>
<protein>
    <submittedName>
        <fullName evidence="2">DUF4247 domain-containing protein</fullName>
    </submittedName>
</protein>
<feature type="chain" id="PRO_5045930178" evidence="1">
    <location>
        <begin position="23"/>
        <end position="186"/>
    </location>
</feature>
<gene>
    <name evidence="2" type="ORF">ACFSUC_18600</name>
</gene>
<dbReference type="Proteomes" id="UP001597497">
    <property type="component" value="Unassembled WGS sequence"/>
</dbReference>
<feature type="signal peptide" evidence="1">
    <location>
        <begin position="1"/>
        <end position="22"/>
    </location>
</feature>